<dbReference type="Proteomes" id="UP001317822">
    <property type="component" value="Chromosome"/>
</dbReference>
<dbReference type="SUPFAM" id="SSF54534">
    <property type="entry name" value="FKBP-like"/>
    <property type="match status" value="1"/>
</dbReference>
<keyword evidence="7" id="KW-0732">Signal</keyword>
<dbReference type="GO" id="GO:0016853">
    <property type="term" value="F:isomerase activity"/>
    <property type="evidence" value="ECO:0007669"/>
    <property type="project" value="UniProtKB-KW"/>
</dbReference>
<dbReference type="Gene3D" id="1.10.287.460">
    <property type="entry name" value="Peptidyl-prolyl cis-trans isomerase, FKBP-type, N-terminal domain"/>
    <property type="match status" value="1"/>
</dbReference>
<evidence type="ECO:0000313" key="10">
    <source>
        <dbReference type="Proteomes" id="UP001317822"/>
    </source>
</evidence>
<dbReference type="PROSITE" id="PS50059">
    <property type="entry name" value="FKBP_PPIASE"/>
    <property type="match status" value="1"/>
</dbReference>
<name>A0ABN6UJ18_9GAMM</name>
<evidence type="ECO:0000256" key="1">
    <source>
        <dbReference type="ARBA" id="ARBA00000971"/>
    </source>
</evidence>
<keyword evidence="4 5" id="KW-0413">Isomerase</keyword>
<dbReference type="InterPro" id="IPR036944">
    <property type="entry name" value="PPIase_FKBP_N_sf"/>
</dbReference>
<evidence type="ECO:0000256" key="5">
    <source>
        <dbReference type="PROSITE-ProRule" id="PRU00277"/>
    </source>
</evidence>
<evidence type="ECO:0000259" key="8">
    <source>
        <dbReference type="PROSITE" id="PS50059"/>
    </source>
</evidence>
<evidence type="ECO:0000256" key="3">
    <source>
        <dbReference type="ARBA" id="ARBA00023110"/>
    </source>
</evidence>
<protein>
    <recommendedName>
        <fullName evidence="6">Peptidyl-prolyl cis-trans isomerase</fullName>
        <ecNumber evidence="6">5.2.1.8</ecNumber>
    </recommendedName>
</protein>
<dbReference type="InterPro" id="IPR001179">
    <property type="entry name" value="PPIase_FKBP_dom"/>
</dbReference>
<dbReference type="Pfam" id="PF01346">
    <property type="entry name" value="FKBP_N"/>
    <property type="match status" value="1"/>
</dbReference>
<evidence type="ECO:0000256" key="2">
    <source>
        <dbReference type="ARBA" id="ARBA00006577"/>
    </source>
</evidence>
<keyword evidence="10" id="KW-1185">Reference proteome</keyword>
<proteinExistence type="inferred from homology"/>
<feature type="signal peptide" evidence="7">
    <location>
        <begin position="1"/>
        <end position="22"/>
    </location>
</feature>
<accession>A0ABN6UJ18</accession>
<dbReference type="PANTHER" id="PTHR43811">
    <property type="entry name" value="FKBP-TYPE PEPTIDYL-PROLYL CIS-TRANS ISOMERASE FKPA"/>
    <property type="match status" value="1"/>
</dbReference>
<evidence type="ECO:0000256" key="4">
    <source>
        <dbReference type="ARBA" id="ARBA00023235"/>
    </source>
</evidence>
<feature type="chain" id="PRO_5046728270" description="Peptidyl-prolyl cis-trans isomerase" evidence="7">
    <location>
        <begin position="23"/>
        <end position="262"/>
    </location>
</feature>
<sequence length="262" mass="27746">MKFTSRHTGLALAVASLAALTAACNKPADNAEAKKETATAEAGKDGATAIAGLATEKEQVSYMIGMDMARSLEPVKGEIDLDTLHKALKTSLEGGKPLLDEKQAAQIRESFGQKVRAQQIAKLEADAKNNAEAGAKFLAENANKPGVTTTASGLQYQVLTEGKGPKPQASDVVSAHYKGTLLDGKTFDSSYDRGEPATFVLAQMVPGWQEGLTLMPVGSKFRFWIPSKLAYGEQGAGPIGPNQTLVFEVELLDIVKPGQAKR</sequence>
<dbReference type="RefSeq" id="WP_281781682.1">
    <property type="nucleotide sequence ID" value="NZ_AP027041.1"/>
</dbReference>
<dbReference type="Pfam" id="PF00254">
    <property type="entry name" value="FKBP_C"/>
    <property type="match status" value="1"/>
</dbReference>
<dbReference type="EMBL" id="AP027041">
    <property type="protein sequence ID" value="BDU16293.1"/>
    <property type="molecule type" value="Genomic_DNA"/>
</dbReference>
<dbReference type="PANTHER" id="PTHR43811:SF57">
    <property type="entry name" value="FKBP-TYPE PEPTIDYL-PROLYL CIS-TRANS ISOMERASE FKPA-RELATED"/>
    <property type="match status" value="1"/>
</dbReference>
<keyword evidence="3 5" id="KW-0697">Rotamase</keyword>
<dbReference type="InterPro" id="IPR000774">
    <property type="entry name" value="PPIase_FKBP_N"/>
</dbReference>
<evidence type="ECO:0000313" key="9">
    <source>
        <dbReference type="EMBL" id="BDU16293.1"/>
    </source>
</evidence>
<dbReference type="PROSITE" id="PS51257">
    <property type="entry name" value="PROKAR_LIPOPROTEIN"/>
    <property type="match status" value="1"/>
</dbReference>
<dbReference type="EC" id="5.2.1.8" evidence="6"/>
<comment type="similarity">
    <text evidence="2 6">Belongs to the FKBP-type PPIase family.</text>
</comment>
<comment type="catalytic activity">
    <reaction evidence="1 5 6">
        <text>[protein]-peptidylproline (omega=180) = [protein]-peptidylproline (omega=0)</text>
        <dbReference type="Rhea" id="RHEA:16237"/>
        <dbReference type="Rhea" id="RHEA-COMP:10747"/>
        <dbReference type="Rhea" id="RHEA-COMP:10748"/>
        <dbReference type="ChEBI" id="CHEBI:83833"/>
        <dbReference type="ChEBI" id="CHEBI:83834"/>
        <dbReference type="EC" id="5.2.1.8"/>
    </reaction>
</comment>
<evidence type="ECO:0000256" key="6">
    <source>
        <dbReference type="RuleBase" id="RU003915"/>
    </source>
</evidence>
<feature type="domain" description="PPIase FKBP-type" evidence="8">
    <location>
        <begin position="170"/>
        <end position="255"/>
    </location>
</feature>
<organism evidence="9 10">
    <name type="scientific">Lysobacter auxotrophicus</name>
    <dbReference type="NCBI Taxonomy" id="2992573"/>
    <lineage>
        <taxon>Bacteria</taxon>
        <taxon>Pseudomonadati</taxon>
        <taxon>Pseudomonadota</taxon>
        <taxon>Gammaproteobacteria</taxon>
        <taxon>Lysobacterales</taxon>
        <taxon>Lysobacteraceae</taxon>
        <taxon>Lysobacter</taxon>
    </lineage>
</organism>
<dbReference type="InterPro" id="IPR046357">
    <property type="entry name" value="PPIase_dom_sf"/>
</dbReference>
<dbReference type="Gene3D" id="3.10.50.40">
    <property type="match status" value="1"/>
</dbReference>
<reference evidence="9 10" key="1">
    <citation type="journal article" date="2023" name="Int. J. Syst. Evol. Microbiol.">
        <title>Physiological and genomic analyses of cobalamin (vitamin B12)-auxotrophy of Lysobacter auxotrophicus sp. nov., a methionine-auxotrophic chitinolytic bacterium isolated from chitin-treated soil.</title>
        <authorList>
            <person name="Saito A."/>
            <person name="Dohra H."/>
            <person name="Hamada M."/>
            <person name="Moriuchi R."/>
            <person name="Kotsuchibashi Y."/>
            <person name="Mori K."/>
        </authorList>
    </citation>
    <scope>NUCLEOTIDE SEQUENCE [LARGE SCALE GENOMIC DNA]</scope>
    <source>
        <strain evidence="9 10">5-21a</strain>
    </source>
</reference>
<gene>
    <name evidence="9" type="ORF">LA521A_14940</name>
</gene>
<evidence type="ECO:0000256" key="7">
    <source>
        <dbReference type="SAM" id="SignalP"/>
    </source>
</evidence>